<dbReference type="InterPro" id="IPR045253">
    <property type="entry name" value="VPS4_MIT"/>
</dbReference>
<dbReference type="EC" id="3.6.4.6" evidence="3"/>
<feature type="region of interest" description="Disordered" evidence="13">
    <location>
        <begin position="78"/>
        <end position="116"/>
    </location>
</feature>
<dbReference type="InterPro" id="IPR007330">
    <property type="entry name" value="MIT_dom"/>
</dbReference>
<dbReference type="GO" id="GO:0016197">
    <property type="term" value="P:endosomal transport"/>
    <property type="evidence" value="ECO:0007669"/>
    <property type="project" value="TreeGrafter"/>
</dbReference>
<evidence type="ECO:0000256" key="8">
    <source>
        <dbReference type="ARBA" id="ARBA00022840"/>
    </source>
</evidence>
<keyword evidence="17" id="KW-1185">Reference proteome</keyword>
<dbReference type="Proteomes" id="UP001321749">
    <property type="component" value="Unassembled WGS sequence"/>
</dbReference>
<evidence type="ECO:0000256" key="7">
    <source>
        <dbReference type="ARBA" id="ARBA00022801"/>
    </source>
</evidence>
<evidence type="ECO:0000256" key="12">
    <source>
        <dbReference type="RuleBase" id="RU003651"/>
    </source>
</evidence>
<evidence type="ECO:0000256" key="6">
    <source>
        <dbReference type="ARBA" id="ARBA00022753"/>
    </source>
</evidence>
<evidence type="ECO:0000313" key="16">
    <source>
        <dbReference type="EMBL" id="KAK4463504.1"/>
    </source>
</evidence>
<keyword evidence="5 12" id="KW-0547">Nucleotide-binding</keyword>
<dbReference type="InterPro" id="IPR003960">
    <property type="entry name" value="ATPase_AAA_CS"/>
</dbReference>
<reference evidence="16" key="1">
    <citation type="journal article" date="2023" name="Mol. Phylogenet. Evol.">
        <title>Genome-scale phylogeny and comparative genomics of the fungal order Sordariales.</title>
        <authorList>
            <person name="Hensen N."/>
            <person name="Bonometti L."/>
            <person name="Westerberg I."/>
            <person name="Brannstrom I.O."/>
            <person name="Guillou S."/>
            <person name="Cros-Aarteil S."/>
            <person name="Calhoun S."/>
            <person name="Haridas S."/>
            <person name="Kuo A."/>
            <person name="Mondo S."/>
            <person name="Pangilinan J."/>
            <person name="Riley R."/>
            <person name="LaButti K."/>
            <person name="Andreopoulos B."/>
            <person name="Lipzen A."/>
            <person name="Chen C."/>
            <person name="Yan M."/>
            <person name="Daum C."/>
            <person name="Ng V."/>
            <person name="Clum A."/>
            <person name="Steindorff A."/>
            <person name="Ohm R.A."/>
            <person name="Martin F."/>
            <person name="Silar P."/>
            <person name="Natvig D.O."/>
            <person name="Lalanne C."/>
            <person name="Gautier V."/>
            <person name="Ament-Velasquez S.L."/>
            <person name="Kruys A."/>
            <person name="Hutchinson M.I."/>
            <person name="Powell A.J."/>
            <person name="Barry K."/>
            <person name="Miller A.N."/>
            <person name="Grigoriev I.V."/>
            <person name="Debuchy R."/>
            <person name="Gladieux P."/>
            <person name="Hiltunen Thoren M."/>
            <person name="Johannesson H."/>
        </authorList>
    </citation>
    <scope>NUCLEOTIDE SEQUENCE</scope>
    <source>
        <strain evidence="16">PSN324</strain>
    </source>
</reference>
<dbReference type="Gene3D" id="3.40.50.300">
    <property type="entry name" value="P-loop containing nucleotide triphosphate hydrolases"/>
    <property type="match status" value="1"/>
</dbReference>
<evidence type="ECO:0000256" key="13">
    <source>
        <dbReference type="SAM" id="MobiDB-lite"/>
    </source>
</evidence>
<dbReference type="PANTHER" id="PTHR23074:SF83">
    <property type="entry name" value="VACUOLAR PROTEIN SORTING-ASSOCIATED PROTEIN 4A"/>
    <property type="match status" value="1"/>
</dbReference>
<dbReference type="SUPFAM" id="SSF52540">
    <property type="entry name" value="P-loop containing nucleoside triphosphate hydrolases"/>
    <property type="match status" value="1"/>
</dbReference>
<evidence type="ECO:0000259" key="15">
    <source>
        <dbReference type="SMART" id="SM00745"/>
    </source>
</evidence>
<reference evidence="16" key="2">
    <citation type="submission" date="2023-06" db="EMBL/GenBank/DDBJ databases">
        <authorList>
            <consortium name="Lawrence Berkeley National Laboratory"/>
            <person name="Mondo S.J."/>
            <person name="Hensen N."/>
            <person name="Bonometti L."/>
            <person name="Westerberg I."/>
            <person name="Brannstrom I.O."/>
            <person name="Guillou S."/>
            <person name="Cros-Aarteil S."/>
            <person name="Calhoun S."/>
            <person name="Haridas S."/>
            <person name="Kuo A."/>
            <person name="Pangilinan J."/>
            <person name="Riley R."/>
            <person name="Labutti K."/>
            <person name="Andreopoulos B."/>
            <person name="Lipzen A."/>
            <person name="Chen C."/>
            <person name="Yanf M."/>
            <person name="Daum C."/>
            <person name="Ng V."/>
            <person name="Clum A."/>
            <person name="Steindorff A."/>
            <person name="Ohm R."/>
            <person name="Martin F."/>
            <person name="Silar P."/>
            <person name="Natvig D."/>
            <person name="Lalanne C."/>
            <person name="Gautier V."/>
            <person name="Ament-Velasquez S.L."/>
            <person name="Kruys A."/>
            <person name="Hutchinson M.I."/>
            <person name="Powell A.J."/>
            <person name="Barry K."/>
            <person name="Miller A.N."/>
            <person name="Grigoriev I.V."/>
            <person name="Debuchy R."/>
            <person name="Gladieux P."/>
            <person name="Thoren M.H."/>
            <person name="Johannesson H."/>
        </authorList>
    </citation>
    <scope>NUCLEOTIDE SEQUENCE</scope>
    <source>
        <strain evidence="16">PSN324</strain>
    </source>
</reference>
<dbReference type="GO" id="GO:0010008">
    <property type="term" value="C:endosome membrane"/>
    <property type="evidence" value="ECO:0007669"/>
    <property type="project" value="UniProtKB-SubCell"/>
</dbReference>
<evidence type="ECO:0000256" key="3">
    <source>
        <dbReference type="ARBA" id="ARBA00012674"/>
    </source>
</evidence>
<feature type="compositionally biased region" description="Gly residues" evidence="13">
    <location>
        <begin position="93"/>
        <end position="110"/>
    </location>
</feature>
<keyword evidence="4" id="KW-0813">Transport</keyword>
<dbReference type="Pfam" id="PF17862">
    <property type="entry name" value="AAA_lid_3"/>
    <property type="match status" value="1"/>
</dbReference>
<protein>
    <recommendedName>
        <fullName evidence="3">vesicle-fusing ATPase</fullName>
        <ecNumber evidence="3">3.6.4.6</ecNumber>
    </recommendedName>
</protein>
<evidence type="ECO:0000256" key="11">
    <source>
        <dbReference type="ARBA" id="ARBA00048883"/>
    </source>
</evidence>
<dbReference type="Gene3D" id="1.20.58.80">
    <property type="entry name" value="Phosphotransferase system, lactose/cellobiose-type IIA subunit"/>
    <property type="match status" value="1"/>
</dbReference>
<dbReference type="SMART" id="SM00745">
    <property type="entry name" value="MIT"/>
    <property type="match status" value="1"/>
</dbReference>
<keyword evidence="7 16" id="KW-0378">Hydrolase</keyword>
<dbReference type="GO" id="GO:0015031">
    <property type="term" value="P:protein transport"/>
    <property type="evidence" value="ECO:0007669"/>
    <property type="project" value="UniProtKB-KW"/>
</dbReference>
<comment type="catalytic activity">
    <reaction evidence="11">
        <text>ATP + H2O = ADP + phosphate + H(+)</text>
        <dbReference type="Rhea" id="RHEA:13065"/>
        <dbReference type="ChEBI" id="CHEBI:15377"/>
        <dbReference type="ChEBI" id="CHEBI:15378"/>
        <dbReference type="ChEBI" id="CHEBI:30616"/>
        <dbReference type="ChEBI" id="CHEBI:43474"/>
        <dbReference type="ChEBI" id="CHEBI:456216"/>
        <dbReference type="EC" id="3.6.4.6"/>
    </reaction>
</comment>
<keyword evidence="9" id="KW-0653">Protein transport</keyword>
<keyword evidence="8 12" id="KW-0067">ATP-binding</keyword>
<dbReference type="FunFam" id="1.20.58.80:FF:000004">
    <property type="entry name" value="Vacuolar protein sorting-associated protein 4"/>
    <property type="match status" value="1"/>
</dbReference>
<dbReference type="SMART" id="SM00382">
    <property type="entry name" value="AAA"/>
    <property type="match status" value="1"/>
</dbReference>
<dbReference type="FunFam" id="3.40.50.300:FF:000043">
    <property type="entry name" value="Vacuolar protein sorting-associated protein 4"/>
    <property type="match status" value="1"/>
</dbReference>
<gene>
    <name evidence="16" type="ORF">QBC42DRAFT_265407</name>
</gene>
<dbReference type="GO" id="GO:0016887">
    <property type="term" value="F:ATP hydrolysis activity"/>
    <property type="evidence" value="ECO:0007669"/>
    <property type="project" value="InterPro"/>
</dbReference>
<comment type="caution">
    <text evidence="16">The sequence shown here is derived from an EMBL/GenBank/DDBJ whole genome shotgun (WGS) entry which is preliminary data.</text>
</comment>
<evidence type="ECO:0000259" key="14">
    <source>
        <dbReference type="SMART" id="SM00382"/>
    </source>
</evidence>
<dbReference type="GO" id="GO:0045324">
    <property type="term" value="P:late endosome to vacuole transport"/>
    <property type="evidence" value="ECO:0007669"/>
    <property type="project" value="UniProtKB-ARBA"/>
</dbReference>
<dbReference type="EMBL" id="MU864958">
    <property type="protein sequence ID" value="KAK4463504.1"/>
    <property type="molecule type" value="Genomic_DNA"/>
</dbReference>
<proteinExistence type="inferred from homology"/>
<accession>A0AAV9HRX9</accession>
<evidence type="ECO:0000256" key="5">
    <source>
        <dbReference type="ARBA" id="ARBA00022741"/>
    </source>
</evidence>
<dbReference type="AlphaFoldDB" id="A0AAV9HRX9"/>
<dbReference type="InterPro" id="IPR050304">
    <property type="entry name" value="MT-severing_AAA_ATPase"/>
</dbReference>
<evidence type="ECO:0000256" key="2">
    <source>
        <dbReference type="ARBA" id="ARBA00006914"/>
    </source>
</evidence>
<dbReference type="GO" id="GO:0007033">
    <property type="term" value="P:vacuole organization"/>
    <property type="evidence" value="ECO:0007669"/>
    <property type="project" value="TreeGrafter"/>
</dbReference>
<dbReference type="SUPFAM" id="SSF116846">
    <property type="entry name" value="MIT domain"/>
    <property type="match status" value="1"/>
</dbReference>
<dbReference type="InterPro" id="IPR027417">
    <property type="entry name" value="P-loop_NTPase"/>
</dbReference>
<name>A0AAV9HRX9_9PEZI</name>
<evidence type="ECO:0000313" key="17">
    <source>
        <dbReference type="Proteomes" id="UP001321749"/>
    </source>
</evidence>
<keyword evidence="10" id="KW-0472">Membrane</keyword>
<dbReference type="FunFam" id="1.10.8.60:FF:000015">
    <property type="entry name" value="vacuolar protein sorting-associated protein 4A"/>
    <property type="match status" value="1"/>
</dbReference>
<sequence length="439" mass="48568">MSNTDFLDRAIKQVRVAIDADNAGQYEKAYQLYYQSLELFMLALKWEKNPKSKEMIRAKTGEYMDRAEKLKAHLADAEAKRKKPGMVGANGSSTGGTGKGEDGNAGGGGPELDEDSKKLRNALSGAILQERPNVKWDDVAGLEGAKEALKEAVLLPIKFPHLFQGKRQPWKGILLYGPPGTGKSYLAKAVATEAKSTFFSISSSDLVSKWMGESERLVKQLFAMARENRPAIIFIDEIDALCGPRGEGESEASRRIKTEMLVQMDGVGKDSKGVLILGATNIPWQLDAAIRRRFQRRVHISLPDLAARTTMFKLAVGDTKTALKQEDYRELAKASEGYSGSDISIVVQDALMQPVRKIQQATHFKKVMLDGKQRVTPCSPGDPEAIEMTWEAVASEELLEPWVEKKDFLRAIKSSRPTVSDVDLKRNEEWTKEFGSEGA</sequence>
<dbReference type="InterPro" id="IPR041569">
    <property type="entry name" value="AAA_lid_3"/>
</dbReference>
<dbReference type="Gene3D" id="1.10.8.60">
    <property type="match status" value="1"/>
</dbReference>
<evidence type="ECO:0000256" key="9">
    <source>
        <dbReference type="ARBA" id="ARBA00022927"/>
    </source>
</evidence>
<dbReference type="InterPro" id="IPR003593">
    <property type="entry name" value="AAA+_ATPase"/>
</dbReference>
<feature type="domain" description="AAA+ ATPase" evidence="14">
    <location>
        <begin position="169"/>
        <end position="304"/>
    </location>
</feature>
<feature type="domain" description="MIT" evidence="15">
    <location>
        <begin position="3"/>
        <end position="80"/>
    </location>
</feature>
<dbReference type="GO" id="GO:0005524">
    <property type="term" value="F:ATP binding"/>
    <property type="evidence" value="ECO:0007669"/>
    <property type="project" value="UniProtKB-KW"/>
</dbReference>
<dbReference type="Pfam" id="PF00004">
    <property type="entry name" value="AAA"/>
    <property type="match status" value="1"/>
</dbReference>
<evidence type="ECO:0000256" key="4">
    <source>
        <dbReference type="ARBA" id="ARBA00022448"/>
    </source>
</evidence>
<dbReference type="PROSITE" id="PS00674">
    <property type="entry name" value="AAA"/>
    <property type="match status" value="1"/>
</dbReference>
<dbReference type="InterPro" id="IPR003959">
    <property type="entry name" value="ATPase_AAA_core"/>
</dbReference>
<comment type="similarity">
    <text evidence="2 12">Belongs to the AAA ATPase family.</text>
</comment>
<dbReference type="InterPro" id="IPR015415">
    <property type="entry name" value="Spast_Vps4_C"/>
</dbReference>
<comment type="subcellular location">
    <subcellularLocation>
        <location evidence="1">Endosome membrane</location>
        <topology evidence="1">Peripheral membrane protein</topology>
    </subcellularLocation>
</comment>
<dbReference type="Pfam" id="PF09336">
    <property type="entry name" value="Vps4_C"/>
    <property type="match status" value="1"/>
</dbReference>
<dbReference type="PANTHER" id="PTHR23074">
    <property type="entry name" value="AAA DOMAIN-CONTAINING"/>
    <property type="match status" value="1"/>
</dbReference>
<dbReference type="InterPro" id="IPR036181">
    <property type="entry name" value="MIT_dom_sf"/>
</dbReference>
<evidence type="ECO:0000256" key="10">
    <source>
        <dbReference type="ARBA" id="ARBA00023136"/>
    </source>
</evidence>
<organism evidence="16 17">
    <name type="scientific">Cladorrhinum samala</name>
    <dbReference type="NCBI Taxonomy" id="585594"/>
    <lineage>
        <taxon>Eukaryota</taxon>
        <taxon>Fungi</taxon>
        <taxon>Dikarya</taxon>
        <taxon>Ascomycota</taxon>
        <taxon>Pezizomycotina</taxon>
        <taxon>Sordariomycetes</taxon>
        <taxon>Sordariomycetidae</taxon>
        <taxon>Sordariales</taxon>
        <taxon>Podosporaceae</taxon>
        <taxon>Cladorrhinum</taxon>
    </lineage>
</organism>
<dbReference type="Pfam" id="PF04212">
    <property type="entry name" value="MIT"/>
    <property type="match status" value="1"/>
</dbReference>
<dbReference type="CDD" id="cd02678">
    <property type="entry name" value="MIT_VPS4"/>
    <property type="match status" value="1"/>
</dbReference>
<keyword evidence="6" id="KW-0967">Endosome</keyword>
<evidence type="ECO:0000256" key="1">
    <source>
        <dbReference type="ARBA" id="ARBA00004481"/>
    </source>
</evidence>
<dbReference type="CDD" id="cd19521">
    <property type="entry name" value="RecA-like_VPS4"/>
    <property type="match status" value="1"/>
</dbReference>